<dbReference type="RefSeq" id="WP_132348357.1">
    <property type="nucleotide sequence ID" value="NZ_CAWOLF010000041.1"/>
</dbReference>
<comment type="caution">
    <text evidence="1">The sequence shown here is derived from an EMBL/GenBank/DDBJ whole genome shotgun (WGS) entry which is preliminary data.</text>
</comment>
<evidence type="ECO:0000313" key="1">
    <source>
        <dbReference type="EMBL" id="TDB44140.1"/>
    </source>
</evidence>
<evidence type="ECO:0000313" key="2">
    <source>
        <dbReference type="Proteomes" id="UP000295550"/>
    </source>
</evidence>
<name>A0A4R4ITK7_PHOLU</name>
<dbReference type="Proteomes" id="UP000295550">
    <property type="component" value="Unassembled WGS sequence"/>
</dbReference>
<gene>
    <name evidence="1" type="ORF">C5468_22850</name>
</gene>
<reference evidence="1 2" key="1">
    <citation type="journal article" date="2019" name="Int. J. Syst. Evol. Microbiol.">
        <title>Photorhabdus khanii subsp. guanajuatensis subsp. nov., isolated from Heterorhabditis atacamensis, and Photorhabdus luminescens subsp. mexicana subsp. nov., isolated from Heterorhabditis mexicana entomopathogenic nematodes.</title>
        <authorList>
            <person name="Machado R.A.R."/>
            <person name="Bruno P."/>
            <person name="Arce C.C.M."/>
            <person name="Liechti N."/>
            <person name="Kohler A."/>
            <person name="Bernal J."/>
            <person name="Bruggmann R."/>
            <person name="Turlings T.C.J."/>
        </authorList>
    </citation>
    <scope>NUCLEOTIDE SEQUENCE [LARGE SCALE GENOMIC DNA]</scope>
    <source>
        <strain evidence="1 2">MEX47-22</strain>
    </source>
</reference>
<organism evidence="1 2">
    <name type="scientific">Photorhabdus luminescens subsp. mexicana</name>
    <dbReference type="NCBI Taxonomy" id="2100167"/>
    <lineage>
        <taxon>Bacteria</taxon>
        <taxon>Pseudomonadati</taxon>
        <taxon>Pseudomonadota</taxon>
        <taxon>Gammaproteobacteria</taxon>
        <taxon>Enterobacterales</taxon>
        <taxon>Morganellaceae</taxon>
        <taxon>Photorhabdus</taxon>
    </lineage>
</organism>
<proteinExistence type="predicted"/>
<protein>
    <submittedName>
        <fullName evidence="1">Uncharacterized protein</fullName>
    </submittedName>
</protein>
<dbReference type="EMBL" id="PUJX01000041">
    <property type="protein sequence ID" value="TDB44140.1"/>
    <property type="molecule type" value="Genomic_DNA"/>
</dbReference>
<sequence length="139" mass="16711">MSENKKHVHAEQMMQYAQDAFKTDKPWLLWEMYDDANELWEDILHHPNWNPDFKYRRKPEMITIGKISFPKPVDYELKERDRYFTASSDGVGYFFWRDDNIDYYYLQSGVIHLTKEAAKQHVEAIIKINSDELTRKDGS</sequence>
<accession>A0A4R4ITK7</accession>
<dbReference type="AlphaFoldDB" id="A0A4R4ITK7"/>